<dbReference type="OMA" id="QEWTMEF"/>
<sequence>MASRPIWLVKCRQSKAQRAHFALFIPNASDAQKNPNDKAVECRGTIIHVVGAPMAGYKHEFKHFFDCRASPDVQEVIRLGSVDEHYIQDSDVESIDDNALGIIEKEALKIRPPRVSQNFLAPVNDKISQTTNRRCQEWTMEYLHHLRDLNYITSEAVELAQAERDQPTHGIGLRPARQLSSNATDATK</sequence>
<dbReference type="STRING" id="1287681.M7SCG4"/>
<dbReference type="EMBL" id="KB707524">
    <property type="protein sequence ID" value="EMR61878.1"/>
    <property type="molecule type" value="Genomic_DNA"/>
</dbReference>
<dbReference type="KEGG" id="ela:UCREL1_11200"/>
<evidence type="ECO:0000313" key="3">
    <source>
        <dbReference type="Proteomes" id="UP000012174"/>
    </source>
</evidence>
<dbReference type="AlphaFoldDB" id="M7SCG4"/>
<dbReference type="Proteomes" id="UP000012174">
    <property type="component" value="Unassembled WGS sequence"/>
</dbReference>
<gene>
    <name evidence="2" type="ORF">UCREL1_11200</name>
</gene>
<evidence type="ECO:0000256" key="1">
    <source>
        <dbReference type="SAM" id="MobiDB-lite"/>
    </source>
</evidence>
<dbReference type="OrthoDB" id="4746363at2759"/>
<feature type="region of interest" description="Disordered" evidence="1">
    <location>
        <begin position="162"/>
        <end position="188"/>
    </location>
</feature>
<proteinExistence type="predicted"/>
<evidence type="ECO:0000313" key="2">
    <source>
        <dbReference type="EMBL" id="EMR61878.1"/>
    </source>
</evidence>
<dbReference type="Pfam" id="PF20174">
    <property type="entry name" value="DUF6540"/>
    <property type="match status" value="1"/>
</dbReference>
<dbReference type="InterPro" id="IPR046670">
    <property type="entry name" value="DUF6540"/>
</dbReference>
<feature type="compositionally biased region" description="Polar residues" evidence="1">
    <location>
        <begin position="178"/>
        <end position="188"/>
    </location>
</feature>
<accession>M7SCG4</accession>
<reference evidence="3" key="1">
    <citation type="journal article" date="2013" name="Genome Announc.">
        <title>Draft genome sequence of the grapevine dieback fungus Eutypa lata UCR-EL1.</title>
        <authorList>
            <person name="Blanco-Ulate B."/>
            <person name="Rolshausen P.E."/>
            <person name="Cantu D."/>
        </authorList>
    </citation>
    <scope>NUCLEOTIDE SEQUENCE [LARGE SCALE GENOMIC DNA]</scope>
    <source>
        <strain evidence="3">UCR-EL1</strain>
    </source>
</reference>
<dbReference type="HOGENOM" id="CLU_099931_0_0_1"/>
<dbReference type="eggNOG" id="ENOG502SSCH">
    <property type="taxonomic scope" value="Eukaryota"/>
</dbReference>
<keyword evidence="3" id="KW-1185">Reference proteome</keyword>
<protein>
    <submittedName>
        <fullName evidence="2">Uncharacterized protein</fullName>
    </submittedName>
</protein>
<name>M7SCG4_EUTLA</name>
<organism evidence="2 3">
    <name type="scientific">Eutypa lata (strain UCR-EL1)</name>
    <name type="common">Grapevine dieback disease fungus</name>
    <name type="synonym">Eutypa armeniacae</name>
    <dbReference type="NCBI Taxonomy" id="1287681"/>
    <lineage>
        <taxon>Eukaryota</taxon>
        <taxon>Fungi</taxon>
        <taxon>Dikarya</taxon>
        <taxon>Ascomycota</taxon>
        <taxon>Pezizomycotina</taxon>
        <taxon>Sordariomycetes</taxon>
        <taxon>Xylariomycetidae</taxon>
        <taxon>Xylariales</taxon>
        <taxon>Diatrypaceae</taxon>
        <taxon>Eutypa</taxon>
    </lineage>
</organism>